<feature type="signal peptide" evidence="1">
    <location>
        <begin position="1"/>
        <end position="22"/>
    </location>
</feature>
<feature type="chain" id="PRO_5042911305" evidence="1">
    <location>
        <begin position="23"/>
        <end position="205"/>
    </location>
</feature>
<keyword evidence="4" id="KW-1185">Reference proteome</keyword>
<comment type="caution">
    <text evidence="3">The sequence shown here is derived from an EMBL/GenBank/DDBJ whole genome shotgun (WGS) entry which is preliminary data.</text>
</comment>
<name>A0AAP2GW08_9BACT</name>
<dbReference type="InterPro" id="IPR024775">
    <property type="entry name" value="DinB-like"/>
</dbReference>
<proteinExistence type="predicted"/>
<dbReference type="EMBL" id="JAHESE010000038">
    <property type="protein sequence ID" value="MBT1711673.1"/>
    <property type="molecule type" value="Genomic_DNA"/>
</dbReference>
<evidence type="ECO:0000313" key="4">
    <source>
        <dbReference type="Proteomes" id="UP001319080"/>
    </source>
</evidence>
<organism evidence="3 4">
    <name type="scientific">Dawidia cretensis</name>
    <dbReference type="NCBI Taxonomy" id="2782350"/>
    <lineage>
        <taxon>Bacteria</taxon>
        <taxon>Pseudomonadati</taxon>
        <taxon>Bacteroidota</taxon>
        <taxon>Cytophagia</taxon>
        <taxon>Cytophagales</taxon>
        <taxon>Chryseotaleaceae</taxon>
        <taxon>Dawidia</taxon>
    </lineage>
</organism>
<dbReference type="Proteomes" id="UP001319080">
    <property type="component" value="Unassembled WGS sequence"/>
</dbReference>
<evidence type="ECO:0000256" key="1">
    <source>
        <dbReference type="SAM" id="SignalP"/>
    </source>
</evidence>
<dbReference type="AlphaFoldDB" id="A0AAP2GW08"/>
<dbReference type="Gene3D" id="1.20.120.450">
    <property type="entry name" value="dinb family like domain"/>
    <property type="match status" value="1"/>
</dbReference>
<reference evidence="3 4" key="1">
    <citation type="submission" date="2021-05" db="EMBL/GenBank/DDBJ databases">
        <title>A Polyphasic approach of four new species of the genus Ohtaekwangia: Ohtaekwangia histidinii sp. nov., Ohtaekwangia cretensis sp. nov., Ohtaekwangia indiensis sp. nov., Ohtaekwangia reichenbachii sp. nov. from diverse environment.</title>
        <authorList>
            <person name="Octaviana S."/>
        </authorList>
    </citation>
    <scope>NUCLEOTIDE SEQUENCE [LARGE SCALE GENOMIC DNA]</scope>
    <source>
        <strain evidence="3 4">PWU5</strain>
    </source>
</reference>
<keyword evidence="1" id="KW-0732">Signal</keyword>
<sequence>MKTLKFVLVAVAAIAMSFDRPAATLTESERKYALDLLQGTKDDLLKKVKGLTAEQLSFKADAAHWSIAECVEHITLAETQLFEYAQSGLKEPADPSKRSEVKTKDDELVKMVADRSQKREAQETLKPTGKFGSFESTLADFKAQRDKHILYIKKTPDDLRNHYNDFPFGKLDTYQTILLMAAHSRRHTAQIQEILDDPNFPKNGK</sequence>
<dbReference type="SUPFAM" id="SSF109854">
    <property type="entry name" value="DinB/YfiT-like putative metalloenzymes"/>
    <property type="match status" value="1"/>
</dbReference>
<dbReference type="RefSeq" id="WP_254087243.1">
    <property type="nucleotide sequence ID" value="NZ_JAHESE010000038.1"/>
</dbReference>
<evidence type="ECO:0000259" key="2">
    <source>
        <dbReference type="Pfam" id="PF12867"/>
    </source>
</evidence>
<feature type="domain" description="DinB-like" evidence="2">
    <location>
        <begin position="37"/>
        <end position="191"/>
    </location>
</feature>
<dbReference type="InterPro" id="IPR034660">
    <property type="entry name" value="DinB/YfiT-like"/>
</dbReference>
<protein>
    <submittedName>
        <fullName evidence="3">DinB family protein</fullName>
    </submittedName>
</protein>
<dbReference type="Pfam" id="PF12867">
    <property type="entry name" value="DinB_2"/>
    <property type="match status" value="1"/>
</dbReference>
<accession>A0AAP2GW08</accession>
<gene>
    <name evidence="3" type="ORF">KK062_25745</name>
</gene>
<evidence type="ECO:0000313" key="3">
    <source>
        <dbReference type="EMBL" id="MBT1711673.1"/>
    </source>
</evidence>